<dbReference type="InterPro" id="IPR027640">
    <property type="entry name" value="Kinesin-like_fam"/>
</dbReference>
<evidence type="ECO:0000313" key="8">
    <source>
        <dbReference type="EMBL" id="CEM43747.1"/>
    </source>
</evidence>
<dbReference type="GO" id="GO:0005524">
    <property type="term" value="F:ATP binding"/>
    <property type="evidence" value="ECO:0007669"/>
    <property type="project" value="UniProtKB-UniRule"/>
</dbReference>
<organism evidence="8">
    <name type="scientific">Chromera velia CCMP2878</name>
    <dbReference type="NCBI Taxonomy" id="1169474"/>
    <lineage>
        <taxon>Eukaryota</taxon>
        <taxon>Sar</taxon>
        <taxon>Alveolata</taxon>
        <taxon>Colpodellida</taxon>
        <taxon>Chromeraceae</taxon>
        <taxon>Chromera</taxon>
    </lineage>
</organism>
<evidence type="ECO:0000256" key="5">
    <source>
        <dbReference type="SAM" id="Coils"/>
    </source>
</evidence>
<dbReference type="PRINTS" id="PR00380">
    <property type="entry name" value="KINESINHEAVY"/>
</dbReference>
<gene>
    <name evidence="8" type="ORF">Cvel_27741.t2.CR1</name>
</gene>
<feature type="domain" description="Kinesin motor" evidence="6">
    <location>
        <begin position="1"/>
        <end position="308"/>
    </location>
</feature>
<evidence type="ECO:0000259" key="7">
    <source>
        <dbReference type="PROSITE" id="PS50157"/>
    </source>
</evidence>
<evidence type="ECO:0000259" key="6">
    <source>
        <dbReference type="PROSITE" id="PS50067"/>
    </source>
</evidence>
<accession>A0A0G4HI85</accession>
<dbReference type="InterPro" id="IPR013087">
    <property type="entry name" value="Znf_C2H2_type"/>
</dbReference>
<feature type="domain" description="C2H2-type" evidence="7">
    <location>
        <begin position="737"/>
        <end position="765"/>
    </location>
</feature>
<feature type="binding site" evidence="4">
    <location>
        <begin position="73"/>
        <end position="80"/>
    </location>
    <ligand>
        <name>ATP</name>
        <dbReference type="ChEBI" id="CHEBI:30616"/>
    </ligand>
</feature>
<dbReference type="PANTHER" id="PTHR47968:SF75">
    <property type="entry name" value="CENTROMERE-ASSOCIATED PROTEIN E"/>
    <property type="match status" value="1"/>
</dbReference>
<name>A0A0G4HI85_9ALVE</name>
<dbReference type="GO" id="GO:0007018">
    <property type="term" value="P:microtubule-based movement"/>
    <property type="evidence" value="ECO:0007669"/>
    <property type="project" value="InterPro"/>
</dbReference>
<comment type="similarity">
    <text evidence="4">Belongs to the TRAFAC class myosin-kinesin ATPase superfamily. Kinesin family.</text>
</comment>
<keyword evidence="2 4" id="KW-0505">Motor protein</keyword>
<evidence type="ECO:0008006" key="9">
    <source>
        <dbReference type="Google" id="ProtNLM"/>
    </source>
</evidence>
<dbReference type="VEuPathDB" id="CryptoDB:Cvel_27741"/>
<evidence type="ECO:0000256" key="1">
    <source>
        <dbReference type="ARBA" id="ARBA00023054"/>
    </source>
</evidence>
<dbReference type="PROSITE" id="PS50157">
    <property type="entry name" value="ZINC_FINGER_C2H2_2"/>
    <property type="match status" value="1"/>
</dbReference>
<dbReference type="PROSITE" id="PS50067">
    <property type="entry name" value="KINESIN_MOTOR_2"/>
    <property type="match status" value="1"/>
</dbReference>
<keyword evidence="3" id="KW-0863">Zinc-finger</keyword>
<keyword evidence="1 5" id="KW-0175">Coiled coil</keyword>
<keyword evidence="3" id="KW-0862">Zinc</keyword>
<dbReference type="AlphaFoldDB" id="A0A0G4HI85"/>
<dbReference type="InterPro" id="IPR001752">
    <property type="entry name" value="Kinesin_motor_dom"/>
</dbReference>
<dbReference type="InterPro" id="IPR036961">
    <property type="entry name" value="Kinesin_motor_dom_sf"/>
</dbReference>
<sequence>MVYTVCLSCLEIYNEEVFDLLEADVKKEHKFLTNAEDRVFREESSQIEVFDILAKDLVRACTEGFNGTVFAYGQTSSGKTHTMTGTQEDPGVIPLSVKELFRIIREIYNEEVFDLLEADVKKEHKFLTNAEGQLEVSNLSEVLVDGVEEVMGLIEKCEGQRKVDETARNRTSSRSHTMYRLKVVGEEKNWEGRELGGGVQVGILNLVDLAGSESAKKAATYDVEKNKKLQREGGNINKSLLALSKVIEGLSKQNGAFVNYRESKLTRLLENSLGGNARTAVVCICSLAKMNYFETESTLKFASRCKKVKNKAKRNFVSKVENPLKRETHERLQEKERELCEKEVEIERLRLEKTQLREEVVSLTKQLQSGAFPEVVLTSGENVRKRRVTVGGGETLGPKIQRAPLAARFSPNATDAPRGAENANEAEILAEMGRREKERKEAENAKEILFAELDLLRNAVRAAEARLEKETSQRAHWEATSQSALFALRSDLSAETQKQEALQSELRNMQDALNAKEVQLREEQSTFQKKDAEVRELQKAVETLEASLVALRQEKRAMETSATEAAAVAASGREDLEAALAGARRERAALQALMGGLQEEITAKQSQMSDWGSDFRKEQERRKALEAHVENLKGQKEKVEWELEGETEGRKQADREKKELAMRLGAMENELKAVHEELKVAKRERRKEREMRSQGERAHRETLQALRFAQAELRSSQGELEEVRELLRAKDRRGGPFRCPQCLDSFTSQHGLNVHFGRMHPQSDRNSVRM</sequence>
<dbReference type="EMBL" id="CDMZ01002752">
    <property type="protein sequence ID" value="CEM43747.1"/>
    <property type="molecule type" value="Genomic_DNA"/>
</dbReference>
<dbReference type="SMART" id="SM00129">
    <property type="entry name" value="KISc"/>
    <property type="match status" value="1"/>
</dbReference>
<keyword evidence="3" id="KW-0479">Metal-binding</keyword>
<dbReference type="PROSITE" id="PS00028">
    <property type="entry name" value="ZINC_FINGER_C2H2_1"/>
    <property type="match status" value="1"/>
</dbReference>
<evidence type="ECO:0000256" key="2">
    <source>
        <dbReference type="ARBA" id="ARBA00023175"/>
    </source>
</evidence>
<reference evidence="8" key="1">
    <citation type="submission" date="2014-11" db="EMBL/GenBank/DDBJ databases">
        <authorList>
            <person name="Otto D Thomas"/>
            <person name="Naeem Raeece"/>
        </authorList>
    </citation>
    <scope>NUCLEOTIDE SEQUENCE</scope>
</reference>
<keyword evidence="4" id="KW-0067">ATP-binding</keyword>
<dbReference type="GO" id="GO:0003777">
    <property type="term" value="F:microtubule motor activity"/>
    <property type="evidence" value="ECO:0007669"/>
    <property type="project" value="InterPro"/>
</dbReference>
<proteinExistence type="inferred from homology"/>
<dbReference type="SUPFAM" id="SSF52540">
    <property type="entry name" value="P-loop containing nucleoside triphosphate hydrolases"/>
    <property type="match status" value="1"/>
</dbReference>
<feature type="coiled-coil region" evidence="5">
    <location>
        <begin position="332"/>
        <end position="366"/>
    </location>
</feature>
<protein>
    <recommendedName>
        <fullName evidence="9">Kinesin motor domain-containing protein</fullName>
    </recommendedName>
</protein>
<dbReference type="GO" id="GO:0008270">
    <property type="term" value="F:zinc ion binding"/>
    <property type="evidence" value="ECO:0007669"/>
    <property type="project" value="UniProtKB-KW"/>
</dbReference>
<dbReference type="Gene3D" id="3.40.850.10">
    <property type="entry name" value="Kinesin motor domain"/>
    <property type="match status" value="1"/>
</dbReference>
<evidence type="ECO:0000256" key="4">
    <source>
        <dbReference type="PROSITE-ProRule" id="PRU00283"/>
    </source>
</evidence>
<dbReference type="PANTHER" id="PTHR47968">
    <property type="entry name" value="CENTROMERE PROTEIN E"/>
    <property type="match status" value="1"/>
</dbReference>
<keyword evidence="4" id="KW-0547">Nucleotide-binding</keyword>
<dbReference type="InterPro" id="IPR027417">
    <property type="entry name" value="P-loop_NTPase"/>
</dbReference>
<evidence type="ECO:0000256" key="3">
    <source>
        <dbReference type="PROSITE-ProRule" id="PRU00042"/>
    </source>
</evidence>
<dbReference type="Pfam" id="PF00225">
    <property type="entry name" value="Kinesin"/>
    <property type="match status" value="1"/>
</dbReference>
<dbReference type="GO" id="GO:0008017">
    <property type="term" value="F:microtubule binding"/>
    <property type="evidence" value="ECO:0007669"/>
    <property type="project" value="InterPro"/>
</dbReference>
<feature type="coiled-coil region" evidence="5">
    <location>
        <begin position="423"/>
        <end position="733"/>
    </location>
</feature>